<dbReference type="GO" id="GO:0005524">
    <property type="term" value="F:ATP binding"/>
    <property type="evidence" value="ECO:0007669"/>
    <property type="project" value="InterPro"/>
</dbReference>
<dbReference type="InterPro" id="IPR050742">
    <property type="entry name" value="Helicase_Restrict-Modif_Enz"/>
</dbReference>
<dbReference type="Gene3D" id="3.90.1570.30">
    <property type="match status" value="1"/>
</dbReference>
<accession>A0A0B0EL32</accession>
<dbReference type="EC" id="3.1.21.3" evidence="2"/>
<dbReference type="InterPro" id="IPR014001">
    <property type="entry name" value="Helicase_ATP-bd"/>
</dbReference>
<sequence length="830" mass="95114">MNEAETRAELIDPKLKTCGWGVVEGSKILRERDVCKITDGRIQVGGGRKKPLVADYILVYKGIKLAVVEAKSDELEVGEGVAQAKQYAAKLNLETTYSANGKEIYQICMKTGVESLVTDFLSPQELWDKTYTDQNDWRDRFADIPFEDRSGTWQLRYYQEIAIKNTLEAVAQNRDRILLTLATGTGKTAIAFQIAWKLFQTRWNLNRDGQRRPRILFLADRNFLADQAFNAFSAFPEDAMVRIKPKDIRKRGKVPTNGSIFFTIFQSFMSESIDNGKSIIYNEYENNSQLSTVDYQLSKVAETEGEYEASNYNFGEYPKDYFDFIVIDECHRGGANDEGNWRGILEYFSPAVQLGLTATPKRKDNVDTYKYFGEPVYIYSLKEGINDGFLTPFKVKRIQTTLDDYIYTSDDNIIEGEIEEGKIYEEPDFNKIIEIKEREAKRVQIYMDEANQNEKTIIFCATQIHAAAVRDLVNQYKKNKETNYCVRVTANDGEIGEQFLREFQDNEKAIPTVLTTSQKLSTGVDARNIRNIVLMRPVNSMVEFKQIIGRGTRLFDGKEFFTIYDFVDAYHHFQDDGWDGEALPCEVCGKIVCECIGTPPPEPKPCKVCGQRPCICEKEPPQPCEKCGQRPCVCIKKVKIKLRDGKEREIQHMIATSFWSADGRPISAEEFLESLYGELPNFFKDEEELRRIWSVPATRKSFLEQLEEAGYGKDELDNLQKLINAEKSDLFDVLEYVSYAIKPITREERVVNASSQIFDGLNDKQKDFLDFVLSKYIETGVSELDQDKLPSLLELKYQSITDAAETLGGVETIKNTFIEFQKYLYQIRAA</sequence>
<dbReference type="SMART" id="SM00487">
    <property type="entry name" value="DEXDc"/>
    <property type="match status" value="1"/>
</dbReference>
<evidence type="ECO:0000313" key="2">
    <source>
        <dbReference type="EMBL" id="KHE93782.1"/>
    </source>
</evidence>
<dbReference type="GO" id="GO:0006304">
    <property type="term" value="P:DNA modification"/>
    <property type="evidence" value="ECO:0007669"/>
    <property type="project" value="InterPro"/>
</dbReference>
<feature type="domain" description="Helicase ATP-binding" evidence="1">
    <location>
        <begin position="168"/>
        <end position="378"/>
    </location>
</feature>
<evidence type="ECO:0000259" key="1">
    <source>
        <dbReference type="PROSITE" id="PS51192"/>
    </source>
</evidence>
<dbReference type="PATRIC" id="fig|237368.3.peg.497"/>
<name>A0A0B0EL32_9BACT</name>
<dbReference type="Gene3D" id="3.40.50.300">
    <property type="entry name" value="P-loop containing nucleotide triphosphate hydrolases"/>
    <property type="match status" value="2"/>
</dbReference>
<gene>
    <name evidence="2" type="primary">hsdR</name>
    <name evidence="2" type="ORF">SCABRO_00459</name>
</gene>
<dbReference type="eggNOG" id="COG4096">
    <property type="taxonomic scope" value="Bacteria"/>
</dbReference>
<dbReference type="AlphaFoldDB" id="A0A0B0EL32"/>
<reference evidence="2 3" key="1">
    <citation type="submission" date="2014-10" db="EMBL/GenBank/DDBJ databases">
        <title>Draft genome of anammox bacterium scalindua brodae, obtained using differential coverage binning of sequence data from two enrichment reactors.</title>
        <authorList>
            <person name="Speth D.R."/>
            <person name="Russ L."/>
            <person name="Kartal B."/>
            <person name="Op den Camp H.J."/>
            <person name="Dutilh B.E."/>
            <person name="Jetten M.S."/>
        </authorList>
    </citation>
    <scope>NUCLEOTIDE SEQUENCE [LARGE SCALE GENOMIC DNA]</scope>
    <source>
        <strain evidence="2">RU1</strain>
    </source>
</reference>
<dbReference type="InterPro" id="IPR006935">
    <property type="entry name" value="Helicase/UvrB_N"/>
</dbReference>
<dbReference type="GO" id="GO:0003677">
    <property type="term" value="F:DNA binding"/>
    <property type="evidence" value="ECO:0007669"/>
    <property type="project" value="InterPro"/>
</dbReference>
<dbReference type="CDD" id="cd18799">
    <property type="entry name" value="SF2_C_EcoAI-like"/>
    <property type="match status" value="1"/>
</dbReference>
<comment type="caution">
    <text evidence="2">The sequence shown here is derived from an EMBL/GenBank/DDBJ whole genome shotgun (WGS) entry which is preliminary data.</text>
</comment>
<dbReference type="PANTHER" id="PTHR47396:SF1">
    <property type="entry name" value="ATP-DEPENDENT HELICASE IRC3-RELATED"/>
    <property type="match status" value="1"/>
</dbReference>
<dbReference type="REBASE" id="103225">
    <property type="entry name" value="SbrRU1ORF462P"/>
</dbReference>
<dbReference type="Pfam" id="PF04851">
    <property type="entry name" value="ResIII"/>
    <property type="match status" value="1"/>
</dbReference>
<dbReference type="EMBL" id="JRYO01000036">
    <property type="protein sequence ID" value="KHE93782.1"/>
    <property type="molecule type" value="Genomic_DNA"/>
</dbReference>
<dbReference type="Pfam" id="PF08463">
    <property type="entry name" value="EcoEI_R_C"/>
    <property type="match status" value="1"/>
</dbReference>
<dbReference type="InterPro" id="IPR027417">
    <property type="entry name" value="P-loop_NTPase"/>
</dbReference>
<dbReference type="InterPro" id="IPR013670">
    <property type="entry name" value="EcoEI_R_C_dom"/>
</dbReference>
<dbReference type="PANTHER" id="PTHR47396">
    <property type="entry name" value="TYPE I RESTRICTION ENZYME ECOKI R PROTEIN"/>
    <property type="match status" value="1"/>
</dbReference>
<dbReference type="NCBIfam" id="NF046051">
    <property type="entry name" value="restrict_EcoAI"/>
    <property type="match status" value="1"/>
</dbReference>
<proteinExistence type="predicted"/>
<dbReference type="GO" id="GO:0005829">
    <property type="term" value="C:cytosol"/>
    <property type="evidence" value="ECO:0007669"/>
    <property type="project" value="TreeGrafter"/>
</dbReference>
<evidence type="ECO:0000313" key="3">
    <source>
        <dbReference type="Proteomes" id="UP000030652"/>
    </source>
</evidence>
<dbReference type="SUPFAM" id="SSF52540">
    <property type="entry name" value="P-loop containing nucleoside triphosphate hydrolases"/>
    <property type="match status" value="2"/>
</dbReference>
<organism evidence="2 3">
    <name type="scientific">Candidatus Scalindua brodae</name>
    <dbReference type="NCBI Taxonomy" id="237368"/>
    <lineage>
        <taxon>Bacteria</taxon>
        <taxon>Pseudomonadati</taxon>
        <taxon>Planctomycetota</taxon>
        <taxon>Candidatus Brocadiia</taxon>
        <taxon>Candidatus Brocadiales</taxon>
        <taxon>Candidatus Scalinduaceae</taxon>
        <taxon>Candidatus Scalindua</taxon>
    </lineage>
</organism>
<protein>
    <submittedName>
        <fullName evidence="2">Type I restriction-modification system, R subunit</fullName>
        <ecNumber evidence="2">3.1.21.3</ecNumber>
    </submittedName>
</protein>
<keyword evidence="2" id="KW-0378">Hydrolase</keyword>
<dbReference type="Proteomes" id="UP000030652">
    <property type="component" value="Unassembled WGS sequence"/>
</dbReference>
<dbReference type="Pfam" id="PF00271">
    <property type="entry name" value="Helicase_C"/>
    <property type="match status" value="1"/>
</dbReference>
<dbReference type="InterPro" id="IPR001650">
    <property type="entry name" value="Helicase_C-like"/>
</dbReference>
<dbReference type="GO" id="GO:0009035">
    <property type="term" value="F:type I site-specific deoxyribonuclease activity"/>
    <property type="evidence" value="ECO:0007669"/>
    <property type="project" value="UniProtKB-EC"/>
</dbReference>
<dbReference type="PROSITE" id="PS51192">
    <property type="entry name" value="HELICASE_ATP_BIND_1"/>
    <property type="match status" value="1"/>
</dbReference>
<dbReference type="CDD" id="cd18032">
    <property type="entry name" value="DEXHc_RE_I_III_res"/>
    <property type="match status" value="1"/>
</dbReference>